<keyword evidence="1" id="KW-0732">Signal</keyword>
<reference evidence="2" key="1">
    <citation type="submission" date="2020-03" db="EMBL/GenBank/DDBJ databases">
        <authorList>
            <person name="Chebbi M.A."/>
            <person name="Drezen J.M."/>
        </authorList>
    </citation>
    <scope>NUCLEOTIDE SEQUENCE</scope>
    <source>
        <tissue evidence="2">Whole body</tissue>
    </source>
</reference>
<protein>
    <submittedName>
        <fullName evidence="2">Uncharacterized protein</fullName>
    </submittedName>
</protein>
<comment type="caution">
    <text evidence="2">The sequence shown here is derived from an EMBL/GenBank/DDBJ whole genome shotgun (WGS) entry which is preliminary data.</text>
</comment>
<evidence type="ECO:0000313" key="2">
    <source>
        <dbReference type="EMBL" id="KAG8038739.1"/>
    </source>
</evidence>
<feature type="chain" id="PRO_5035293306" evidence="1">
    <location>
        <begin position="21"/>
        <end position="135"/>
    </location>
</feature>
<sequence>MKLQSLLGLSAILSANLVLGNDMKFNLKFMGLPFPEVELSLCEALEDETYAKDVMERGLPVGEFPTKCPIKAGLEYEIFKYVISNEKIIPGCPDGRFEVDLVLYDPGHDPIATAHVEGDLLHTYPGLSGVPTFGF</sequence>
<evidence type="ECO:0000256" key="1">
    <source>
        <dbReference type="SAM" id="SignalP"/>
    </source>
</evidence>
<dbReference type="Proteomes" id="UP000729913">
    <property type="component" value="Unassembled WGS sequence"/>
</dbReference>
<evidence type="ECO:0000313" key="3">
    <source>
        <dbReference type="Proteomes" id="UP000729913"/>
    </source>
</evidence>
<feature type="signal peptide" evidence="1">
    <location>
        <begin position="1"/>
        <end position="20"/>
    </location>
</feature>
<accession>A0A8J5RFN4</accession>
<dbReference type="AlphaFoldDB" id="A0A8J5RFN4"/>
<organism evidence="2 3">
    <name type="scientific">Cotesia typhae</name>
    <dbReference type="NCBI Taxonomy" id="2053667"/>
    <lineage>
        <taxon>Eukaryota</taxon>
        <taxon>Metazoa</taxon>
        <taxon>Ecdysozoa</taxon>
        <taxon>Arthropoda</taxon>
        <taxon>Hexapoda</taxon>
        <taxon>Insecta</taxon>
        <taxon>Pterygota</taxon>
        <taxon>Neoptera</taxon>
        <taxon>Endopterygota</taxon>
        <taxon>Hymenoptera</taxon>
        <taxon>Apocrita</taxon>
        <taxon>Ichneumonoidea</taxon>
        <taxon>Braconidae</taxon>
        <taxon>Microgastrinae</taxon>
        <taxon>Cotesia</taxon>
    </lineage>
</organism>
<gene>
    <name evidence="2" type="ORF">G9C98_000294</name>
</gene>
<name>A0A8J5RFN4_9HYME</name>
<reference evidence="2" key="2">
    <citation type="submission" date="2021-04" db="EMBL/GenBank/DDBJ databases">
        <title>Genome-wide patterns of bracovirus chromosomal integration into multiple host tissues during parasitism.</title>
        <authorList>
            <person name="Chebbi M.A.C."/>
        </authorList>
    </citation>
    <scope>NUCLEOTIDE SEQUENCE</scope>
    <source>
        <tissue evidence="2">Whole body</tissue>
    </source>
</reference>
<proteinExistence type="predicted"/>
<keyword evidence="3" id="KW-1185">Reference proteome</keyword>
<dbReference type="EMBL" id="JAAOIC020000041">
    <property type="protein sequence ID" value="KAG8038739.1"/>
    <property type="molecule type" value="Genomic_DNA"/>
</dbReference>
<dbReference type="OrthoDB" id="7693009at2759"/>